<dbReference type="GO" id="GO:1905515">
    <property type="term" value="P:non-motile cilium assembly"/>
    <property type="evidence" value="ECO:0007669"/>
    <property type="project" value="TreeGrafter"/>
</dbReference>
<comment type="subcellular location">
    <subcellularLocation>
        <location evidence="1">Cytoplasm</location>
        <location evidence="1">Cytoskeleton</location>
        <location evidence="1">Cilium basal body</location>
    </subcellularLocation>
    <subcellularLocation>
        <location evidence="2">Cytoplasm</location>
        <location evidence="2">Cytoskeleton</location>
        <location evidence="2">Microtubule organizing center</location>
        <location evidence="2">Centrosome</location>
    </subcellularLocation>
</comment>
<reference evidence="10 11" key="1">
    <citation type="journal article" date="2010" name="Science">
        <title>Genomic comparison of the ants Camponotus floridanus and Harpegnathos saltator.</title>
        <authorList>
            <person name="Bonasio R."/>
            <person name="Zhang G."/>
            <person name="Ye C."/>
            <person name="Mutti N.S."/>
            <person name="Fang X."/>
            <person name="Qin N."/>
            <person name="Donahue G."/>
            <person name="Yang P."/>
            <person name="Li Q."/>
            <person name="Li C."/>
            <person name="Zhang P."/>
            <person name="Huang Z."/>
            <person name="Berger S.L."/>
            <person name="Reinberg D."/>
            <person name="Wang J."/>
            <person name="Liebig J."/>
        </authorList>
    </citation>
    <scope>NUCLEOTIDE SEQUENCE [LARGE SCALE GENOMIC DNA]</scope>
    <source>
        <strain evidence="11">C129</strain>
    </source>
</reference>
<feature type="coiled-coil region" evidence="8">
    <location>
        <begin position="281"/>
        <end position="394"/>
    </location>
</feature>
<evidence type="ECO:0000256" key="4">
    <source>
        <dbReference type="ARBA" id="ARBA00022794"/>
    </source>
</evidence>
<feature type="coiled-coil region" evidence="8">
    <location>
        <begin position="1289"/>
        <end position="1316"/>
    </location>
</feature>
<feature type="coiled-coil region" evidence="8">
    <location>
        <begin position="634"/>
        <end position="682"/>
    </location>
</feature>
<keyword evidence="3" id="KW-0963">Cytoplasm</keyword>
<dbReference type="FunCoup" id="E2AXD3">
    <property type="interactions" value="50"/>
</dbReference>
<dbReference type="KEGG" id="cfo:105257038"/>
<dbReference type="PANTHER" id="PTHR18879">
    <property type="entry name" value="CENTROSOMAL PROTEIN OF 290 KDA"/>
    <property type="match status" value="1"/>
</dbReference>
<keyword evidence="4" id="KW-0970">Cilium biogenesis/degradation</keyword>
<feature type="coiled-coil region" evidence="8">
    <location>
        <begin position="125"/>
        <end position="201"/>
    </location>
</feature>
<feature type="coiled-coil region" evidence="8">
    <location>
        <begin position="1633"/>
        <end position="1706"/>
    </location>
</feature>
<evidence type="ECO:0000256" key="3">
    <source>
        <dbReference type="ARBA" id="ARBA00022490"/>
    </source>
</evidence>
<protein>
    <submittedName>
        <fullName evidence="10">Centrosomal protein of 290 kDa</fullName>
    </submittedName>
</protein>
<gene>
    <name evidence="10" type="ORF">EAG_15742</name>
</gene>
<name>E2AXD3_CAMFO</name>
<feature type="coiled-coil region" evidence="8">
    <location>
        <begin position="1992"/>
        <end position="2019"/>
    </location>
</feature>
<feature type="coiled-coil region" evidence="8">
    <location>
        <begin position="1731"/>
        <end position="1772"/>
    </location>
</feature>
<evidence type="ECO:0000256" key="5">
    <source>
        <dbReference type="ARBA" id="ARBA00023054"/>
    </source>
</evidence>
<feature type="coiled-coil region" evidence="8">
    <location>
        <begin position="996"/>
        <end position="1037"/>
    </location>
</feature>
<evidence type="ECO:0000256" key="2">
    <source>
        <dbReference type="ARBA" id="ARBA00004300"/>
    </source>
</evidence>
<dbReference type="OMA" id="NIMEHFA"/>
<keyword evidence="7" id="KW-0966">Cell projection</keyword>
<dbReference type="OrthoDB" id="6351660at2759"/>
<evidence type="ECO:0000256" key="9">
    <source>
        <dbReference type="SAM" id="MobiDB-lite"/>
    </source>
</evidence>
<evidence type="ECO:0000256" key="8">
    <source>
        <dbReference type="SAM" id="Coils"/>
    </source>
</evidence>
<feature type="coiled-coil region" evidence="8">
    <location>
        <begin position="426"/>
        <end position="460"/>
    </location>
</feature>
<accession>E2AXD3</accession>
<dbReference type="STRING" id="104421.E2AXD3"/>
<keyword evidence="6" id="KW-0206">Cytoskeleton</keyword>
<dbReference type="InterPro" id="IPR026201">
    <property type="entry name" value="Cep290"/>
</dbReference>
<evidence type="ECO:0000313" key="11">
    <source>
        <dbReference type="Proteomes" id="UP000000311"/>
    </source>
</evidence>
<evidence type="ECO:0000313" key="10">
    <source>
        <dbReference type="EMBL" id="EFN61913.1"/>
    </source>
</evidence>
<feature type="region of interest" description="Disordered" evidence="9">
    <location>
        <begin position="1916"/>
        <end position="1935"/>
    </location>
</feature>
<dbReference type="PANTHER" id="PTHR18879:SF20">
    <property type="entry name" value="CENTROSOMAL PROTEIN OF 290 KDA"/>
    <property type="match status" value="1"/>
</dbReference>
<keyword evidence="11" id="KW-1185">Reference proteome</keyword>
<dbReference type="GO" id="GO:0097711">
    <property type="term" value="P:ciliary basal body-plasma membrane docking"/>
    <property type="evidence" value="ECO:0007669"/>
    <property type="project" value="TreeGrafter"/>
</dbReference>
<keyword evidence="5 8" id="KW-0175">Coiled coil</keyword>
<sequence>MVRTDWDRILSVNVSSLTDEEIEDLFPTVIRCDVNEITDVYNLRTLMRLSQEMLTYKDNQVEALLLECGELKETIASLRPEVAKRKIKDQDISAIKQESDDFTKDTEYATCPDTQARYTDTNEKVKTLMVELKGLDKENEILKKRLMTLKDEMEDATEKMNEMTQELHSTQIKVTEYEDKIQKLEQENKALVIQIEDITAQQIDRDKMLDEFGLAIDTRISEWKGILDEKDMEIAHLKQSVSQSLMQSVTSAKEENKSQIIHLNDEIARRDAIIVELQTKLSDAIVEINESAALIEKLKAQETQESVKSDKRKEQKSLLKKIQIANEKISNLENALSQAQDDAKSQSSKLCEVLSTLKNYEDGNQTLTKALNEIKELKIKINHKNEHIEDLVNVINKLEMLNSYQEMEILTLREKLGIPEDESISIKSVMAKRKEESRRLEQFIQQNKSLIEENLELKSDIRMLKYKLSKSEKILDIPDNLGDFSNQFLHSTKLMEPENMQVSSSNDIFEVNQNIQIIIEENEALRKGMHEIMDSIRNQDGKSEVEIQSSTLERLLEALDVRHLAGWYHPAMRLQEHLNVVQGSNTELRSQLRLLRKELQKKDNILQDLATIKNIDLESLFERHSEDEAIMTYLAEMKALQTAYKNEAEEWEKQKDLLIQESNELKDEIDGLKKQLEVYKKNWQIIENGDDEIRKEFAIKTREYADAANEIIIMNRKNISLRQLLNKETSRLYEYQKDVIKKENDLNRSVTDANKYNKTLLSEISLLQSNLSNSVSITVHNELKEKYEELNIRHHALLENVMICRDSNEISSLKAEIEMIRQEKYQLVEDLRKTDNCKNDNNLQQKLKEIEAKELIERQRADRMARLYEVSQMQLTKCEDNVKQLSTVNSENQEKMIQIHQKLFKEVMLQEATQIDDNHIQELQNEKIQLVIEIESLKKMLQISEDEARLQYSLNSLQTLELDSLRHQILDLQAVSEDKAIISKLDFELTSKKMLEMELITQKTRLQNDLSSMQQELDSSRKKYEEMRSYVEDYRKQCDNRCKYYADIIYFLQCQYAGSTPISTLEKVITLATKLKIDRQNIDTEMQKTKKCHQDVKYEQQLLSARLEIIERLKDILEQQIGTGSVQIIMERFAESSQQTLSDFKYKRKIAHLEHELQIANSKFNEYESVITSMEQDMLNMQRAWYPQQDNQLLINTPNVETKSIQAITETQVVSVQTDTYTCCLNQKEQDVTGEIVMFKDIQKSIESSKTIKNNKEAENKTEENGSSVILNEQLDQALKLASERSVMLVKYESQLAEYKAKVDALNKAIMEKDSQYQVIVDTLNKAIEEKDLEYQTKMDSLNKSIEEKDLQYQLKMDSLNKVIEQKDSHLAQKQSVLDELISQSHITNIDCTDKLALKSTINSLQKLINQKEETILRYQNLLKEDRDEHSRAASCFQNEIKNLHDRILTMQSEIKKNGGPVISVKNILEKTLTVDETVAKVPRNSAAQEEEIARLREKVSTLEAELNISKELSERWHRLAEERLKHMDRMREKQEQQHKNELESYRSESNKWQSEADTLRQQLSENRMLLTKGNISLMKELQEKDDKIYELTLACQQLQNEVELIESVSRSQQMIARDTKVNETPHHSHRDQMQQQNQIDVLRRQLQSLIEKEKTYKSEITDLKQQLSRRYMATKSQEKKMSQREAQLERKVTSLEEELHKTKTQLDREYLAQEIKKAKTAEELSLWEKQKKWQQTAEKLKEKLKEKTNEYEKLLTNYEKLRSVVSCMEKEKWHLRSKLKLESDTGNSSIRPVSTIQLNTIEKELEKECRILRERVKELTDRLEKESNEHLMLEIAELKRHNAALEAVSQGNTCVISQLEKLETTKDILEKMNLKLESENFELRLELEKANSDTPRLREKVEHLEKYIKLLKAEKSSDSTPRSSDKELPESDNNKKSIFEMEKTIFTLKRIIEKLQAENKRLKFNSKKNHFLISQGKTNTIDGNILLQRQYEESQKRVISLESDLQLAEQRLIMLEKAQKEDDNGDFRILKQQLIHKSELLEKVKQLLTRAAINEKSLRQRVQQLESKQTLSTIPECYVIPPTPE</sequence>
<dbReference type="EMBL" id="GL443548">
    <property type="protein sequence ID" value="EFN61913.1"/>
    <property type="molecule type" value="Genomic_DNA"/>
</dbReference>
<dbReference type="GO" id="GO:0034451">
    <property type="term" value="C:centriolar satellite"/>
    <property type="evidence" value="ECO:0007669"/>
    <property type="project" value="TreeGrafter"/>
</dbReference>
<evidence type="ECO:0000256" key="1">
    <source>
        <dbReference type="ARBA" id="ARBA00004120"/>
    </source>
</evidence>
<feature type="coiled-coil region" evidence="8">
    <location>
        <begin position="1486"/>
        <end position="1602"/>
    </location>
</feature>
<dbReference type="Proteomes" id="UP000000311">
    <property type="component" value="Unassembled WGS sequence"/>
</dbReference>
<feature type="coiled-coil region" evidence="8">
    <location>
        <begin position="1803"/>
        <end position="1894"/>
    </location>
</feature>
<dbReference type="Gene3D" id="1.20.5.340">
    <property type="match status" value="1"/>
</dbReference>
<dbReference type="InParanoid" id="E2AXD3"/>
<dbReference type="GO" id="GO:0035869">
    <property type="term" value="C:ciliary transition zone"/>
    <property type="evidence" value="ECO:0007669"/>
    <property type="project" value="TreeGrafter"/>
</dbReference>
<evidence type="ECO:0000256" key="7">
    <source>
        <dbReference type="ARBA" id="ARBA00023273"/>
    </source>
</evidence>
<proteinExistence type="predicted"/>
<evidence type="ECO:0000256" key="6">
    <source>
        <dbReference type="ARBA" id="ARBA00023212"/>
    </source>
</evidence>
<feature type="coiled-coil region" evidence="8">
    <location>
        <begin position="1395"/>
        <end position="1429"/>
    </location>
</feature>
<organism evidence="11">
    <name type="scientific">Camponotus floridanus</name>
    <name type="common">Florida carpenter ant</name>
    <dbReference type="NCBI Taxonomy" id="104421"/>
    <lineage>
        <taxon>Eukaryota</taxon>
        <taxon>Metazoa</taxon>
        <taxon>Ecdysozoa</taxon>
        <taxon>Arthropoda</taxon>
        <taxon>Hexapoda</taxon>
        <taxon>Insecta</taxon>
        <taxon>Pterygota</taxon>
        <taxon>Neoptera</taxon>
        <taxon>Endopterygota</taxon>
        <taxon>Hymenoptera</taxon>
        <taxon>Apocrita</taxon>
        <taxon>Aculeata</taxon>
        <taxon>Formicoidea</taxon>
        <taxon>Formicidae</taxon>
        <taxon>Formicinae</taxon>
        <taxon>Camponotus</taxon>
    </lineage>
</organism>
<dbReference type="GO" id="GO:1905349">
    <property type="term" value="P:ciliary transition zone assembly"/>
    <property type="evidence" value="ECO:0007669"/>
    <property type="project" value="TreeGrafter"/>
</dbReference>